<dbReference type="SUPFAM" id="SSF52799">
    <property type="entry name" value="(Phosphotyrosine protein) phosphatases II"/>
    <property type="match status" value="1"/>
</dbReference>
<feature type="compositionally biased region" description="Pro residues" evidence="1">
    <location>
        <begin position="1"/>
        <end position="15"/>
    </location>
</feature>
<dbReference type="Pfam" id="PF13350">
    <property type="entry name" value="Y_phosphatase3"/>
    <property type="match status" value="1"/>
</dbReference>
<evidence type="ECO:0000313" key="2">
    <source>
        <dbReference type="EMBL" id="GMI21826.1"/>
    </source>
</evidence>
<protein>
    <recommendedName>
        <fullName evidence="4">Tyrosine specific protein phosphatases domain-containing protein</fullName>
    </recommendedName>
</protein>
<dbReference type="PANTHER" id="PTHR31126:SF1">
    <property type="entry name" value="TYROSINE SPECIFIC PROTEIN PHOSPHATASES DOMAIN-CONTAINING PROTEIN"/>
    <property type="match status" value="1"/>
</dbReference>
<feature type="region of interest" description="Disordered" evidence="1">
    <location>
        <begin position="1"/>
        <end position="35"/>
    </location>
</feature>
<dbReference type="InterPro" id="IPR026893">
    <property type="entry name" value="Tyr/Ser_Pase_IphP-type"/>
</dbReference>
<evidence type="ECO:0000313" key="3">
    <source>
        <dbReference type="Proteomes" id="UP001165060"/>
    </source>
</evidence>
<name>A0ABQ6M8S7_9STRA</name>
<dbReference type="InterPro" id="IPR029021">
    <property type="entry name" value="Prot-tyrosine_phosphatase-like"/>
</dbReference>
<keyword evidence="3" id="KW-1185">Reference proteome</keyword>
<sequence>MPPETPPSTTPPSSFPAPTFSSVKNVRDLSSVPGSPILPNRLYRAGMPSDSCASDVSLLTAQPPLGLGVTTLIDLRSATELAADPRLSTSPAYSPYTSIKWSSKRTLRESLPPRLKIPDPSLPRLDRATGLPRRERHFVSLMDEKRYVAGTLQRLTKTSLAKLAAAAPGAIVSRRARARGKKVFLDRINNGGLPLLNDLILQMAAKGIRYVLELCADPSRHPVAFYCTAGKDRTGIVAAVILAYLGTPAEAVVGDYSLSDGVYKEMGDDSAMVGALKQRDLDPDVFLKAPPEVMRQTLREIGEHYGSVEAYLDFIGFGEEDRQRLRKALVEER</sequence>
<dbReference type="EMBL" id="BRYB01000062">
    <property type="protein sequence ID" value="GMI21826.1"/>
    <property type="molecule type" value="Genomic_DNA"/>
</dbReference>
<evidence type="ECO:0008006" key="4">
    <source>
        <dbReference type="Google" id="ProtNLM"/>
    </source>
</evidence>
<reference evidence="2 3" key="1">
    <citation type="journal article" date="2023" name="Commun. Biol.">
        <title>Genome analysis of Parmales, the sister group of diatoms, reveals the evolutionary specialization of diatoms from phago-mixotrophs to photoautotrophs.</title>
        <authorList>
            <person name="Ban H."/>
            <person name="Sato S."/>
            <person name="Yoshikawa S."/>
            <person name="Yamada K."/>
            <person name="Nakamura Y."/>
            <person name="Ichinomiya M."/>
            <person name="Sato N."/>
            <person name="Blanc-Mathieu R."/>
            <person name="Endo H."/>
            <person name="Kuwata A."/>
            <person name="Ogata H."/>
        </authorList>
    </citation>
    <scope>NUCLEOTIDE SEQUENCE [LARGE SCALE GENOMIC DNA]</scope>
</reference>
<evidence type="ECO:0000256" key="1">
    <source>
        <dbReference type="SAM" id="MobiDB-lite"/>
    </source>
</evidence>
<organism evidence="2 3">
    <name type="scientific">Tetraparma gracilis</name>
    <dbReference type="NCBI Taxonomy" id="2962635"/>
    <lineage>
        <taxon>Eukaryota</taxon>
        <taxon>Sar</taxon>
        <taxon>Stramenopiles</taxon>
        <taxon>Ochrophyta</taxon>
        <taxon>Bolidophyceae</taxon>
        <taxon>Parmales</taxon>
        <taxon>Triparmaceae</taxon>
        <taxon>Tetraparma</taxon>
    </lineage>
</organism>
<accession>A0ABQ6M8S7</accession>
<proteinExistence type="predicted"/>
<dbReference type="PANTHER" id="PTHR31126">
    <property type="entry name" value="TYROSINE-PROTEIN PHOSPHATASE"/>
    <property type="match status" value="1"/>
</dbReference>
<gene>
    <name evidence="2" type="ORF">TeGR_g10218</name>
</gene>
<dbReference type="Proteomes" id="UP001165060">
    <property type="component" value="Unassembled WGS sequence"/>
</dbReference>
<comment type="caution">
    <text evidence="2">The sequence shown here is derived from an EMBL/GenBank/DDBJ whole genome shotgun (WGS) entry which is preliminary data.</text>
</comment>
<dbReference type="Gene3D" id="3.90.190.10">
    <property type="entry name" value="Protein tyrosine phosphatase superfamily"/>
    <property type="match status" value="1"/>
</dbReference>